<reference evidence="1 2" key="1">
    <citation type="submission" date="2016-10" db="EMBL/GenBank/DDBJ databases">
        <authorList>
            <person name="de Groot N.N."/>
        </authorList>
    </citation>
    <scope>NUCLEOTIDE SEQUENCE [LARGE SCALE GENOMIC DNA]</scope>
    <source>
        <strain evidence="1 2">CDM_5</strain>
    </source>
</reference>
<dbReference type="EMBL" id="FOAD01000003">
    <property type="protein sequence ID" value="SEL19060.1"/>
    <property type="molecule type" value="Genomic_DNA"/>
</dbReference>
<dbReference type="AlphaFoldDB" id="A0A1H7N6D7"/>
<accession>A0A1H7N6D7</accession>
<dbReference type="RefSeq" id="WP_074793237.1">
    <property type="nucleotide sequence ID" value="NZ_FOAD01000003.1"/>
</dbReference>
<sequence length="92" mass="10101">MTEIQHAEITIEVSKEFADDVPPERRADAIAHAVHAALNLGTDFENRGVVNTALLFTETVEEAAERRMAELESAALARAEAAAERALEEGRW</sequence>
<gene>
    <name evidence="1" type="ORF">SAMN04488691_103205</name>
</gene>
<proteinExistence type="predicted"/>
<organism evidence="1 2">
    <name type="scientific">Haloferax larsenii</name>
    <dbReference type="NCBI Taxonomy" id="302484"/>
    <lineage>
        <taxon>Archaea</taxon>
        <taxon>Methanobacteriati</taxon>
        <taxon>Methanobacteriota</taxon>
        <taxon>Stenosarchaea group</taxon>
        <taxon>Halobacteria</taxon>
        <taxon>Halobacteriales</taxon>
        <taxon>Haloferacaceae</taxon>
        <taxon>Haloferax</taxon>
    </lineage>
</organism>
<evidence type="ECO:0000313" key="1">
    <source>
        <dbReference type="EMBL" id="SEL19060.1"/>
    </source>
</evidence>
<dbReference type="Proteomes" id="UP000183894">
    <property type="component" value="Unassembled WGS sequence"/>
</dbReference>
<name>A0A1H7N6D7_HALLR</name>
<evidence type="ECO:0000313" key="2">
    <source>
        <dbReference type="Proteomes" id="UP000183894"/>
    </source>
</evidence>
<protein>
    <submittedName>
        <fullName evidence="1">Uncharacterized protein</fullName>
    </submittedName>
</protein>